<evidence type="ECO:0000256" key="3">
    <source>
        <dbReference type="ARBA" id="ARBA00022723"/>
    </source>
</evidence>
<gene>
    <name evidence="8" type="ORF">BGCPKDLD_4889</name>
</gene>
<keyword evidence="4" id="KW-0249">Electron transport</keyword>
<dbReference type="InterPro" id="IPR002327">
    <property type="entry name" value="Cyt_c_1A/1B"/>
</dbReference>
<evidence type="ECO:0000259" key="7">
    <source>
        <dbReference type="PROSITE" id="PS51007"/>
    </source>
</evidence>
<evidence type="ECO:0000313" key="9">
    <source>
        <dbReference type="Proteomes" id="UP001055093"/>
    </source>
</evidence>
<dbReference type="EMBL" id="BPRE01000022">
    <property type="protein sequence ID" value="GJE78274.1"/>
    <property type="molecule type" value="Genomic_DNA"/>
</dbReference>
<sequence length="167" mass="17407">MQIAPSVPRRSPRPSRAGLFALTLLVAACSDDAPERRRALGENPSFGDAMQVADAERGGRLFRSCAACHTIGMGAGDRNGPGLYGVMGKPVAGNSRRFAYTGALRSLGGVWTPDRMDRWLAAPAKTAPGTSMTFRGVADPLDRADIIAFLQAQSVVGAGAAASPPRP</sequence>
<keyword evidence="9" id="KW-1185">Reference proteome</keyword>
<keyword evidence="1" id="KW-0813">Transport</keyword>
<dbReference type="InterPro" id="IPR009056">
    <property type="entry name" value="Cyt_c-like_dom"/>
</dbReference>
<evidence type="ECO:0000256" key="2">
    <source>
        <dbReference type="ARBA" id="ARBA00022617"/>
    </source>
</evidence>
<reference evidence="8" key="1">
    <citation type="journal article" date="2021" name="Front. Microbiol.">
        <title>Comprehensive Comparative Genomics and Phenotyping of Methylobacterium Species.</title>
        <authorList>
            <person name="Alessa O."/>
            <person name="Ogura Y."/>
            <person name="Fujitani Y."/>
            <person name="Takami H."/>
            <person name="Hayashi T."/>
            <person name="Sahin N."/>
            <person name="Tani A."/>
        </authorList>
    </citation>
    <scope>NUCLEOTIDE SEQUENCE</scope>
    <source>
        <strain evidence="8">DSM 14458</strain>
    </source>
</reference>
<dbReference type="InterPro" id="IPR036909">
    <property type="entry name" value="Cyt_c-like_dom_sf"/>
</dbReference>
<evidence type="ECO:0000256" key="4">
    <source>
        <dbReference type="ARBA" id="ARBA00022982"/>
    </source>
</evidence>
<name>A0ABQ4V2H1_9HYPH</name>
<dbReference type="Pfam" id="PF00034">
    <property type="entry name" value="Cytochrom_C"/>
    <property type="match status" value="1"/>
</dbReference>
<keyword evidence="5 6" id="KW-0408">Iron</keyword>
<dbReference type="PROSITE" id="PS51007">
    <property type="entry name" value="CYTC"/>
    <property type="match status" value="1"/>
</dbReference>
<keyword evidence="3 6" id="KW-0479">Metal-binding</keyword>
<dbReference type="RefSeq" id="WP_137829909.1">
    <property type="nucleotide sequence ID" value="NZ_BPRE01000022.1"/>
</dbReference>
<protein>
    <recommendedName>
        <fullName evidence="7">Cytochrome c domain-containing protein</fullName>
    </recommendedName>
</protein>
<evidence type="ECO:0000256" key="6">
    <source>
        <dbReference type="PROSITE-ProRule" id="PRU00433"/>
    </source>
</evidence>
<comment type="caution">
    <text evidence="8">The sequence shown here is derived from an EMBL/GenBank/DDBJ whole genome shotgun (WGS) entry which is preliminary data.</text>
</comment>
<dbReference type="PANTHER" id="PTHR11961">
    <property type="entry name" value="CYTOCHROME C"/>
    <property type="match status" value="1"/>
</dbReference>
<proteinExistence type="predicted"/>
<organism evidence="8 9">
    <name type="scientific">Methylorubrum suomiense</name>
    <dbReference type="NCBI Taxonomy" id="144191"/>
    <lineage>
        <taxon>Bacteria</taxon>
        <taxon>Pseudomonadati</taxon>
        <taxon>Pseudomonadota</taxon>
        <taxon>Alphaproteobacteria</taxon>
        <taxon>Hyphomicrobiales</taxon>
        <taxon>Methylobacteriaceae</taxon>
        <taxon>Methylorubrum</taxon>
    </lineage>
</organism>
<keyword evidence="2 6" id="KW-0349">Heme</keyword>
<dbReference type="PRINTS" id="PR00604">
    <property type="entry name" value="CYTCHRMECIAB"/>
</dbReference>
<reference evidence="8" key="2">
    <citation type="submission" date="2021-08" db="EMBL/GenBank/DDBJ databases">
        <authorList>
            <person name="Tani A."/>
            <person name="Ola A."/>
            <person name="Ogura Y."/>
            <person name="Katsura K."/>
            <person name="Hayashi T."/>
        </authorList>
    </citation>
    <scope>NUCLEOTIDE SEQUENCE</scope>
    <source>
        <strain evidence="8">DSM 14458</strain>
    </source>
</reference>
<dbReference type="SUPFAM" id="SSF46626">
    <property type="entry name" value="Cytochrome c"/>
    <property type="match status" value="1"/>
</dbReference>
<evidence type="ECO:0000256" key="1">
    <source>
        <dbReference type="ARBA" id="ARBA00022448"/>
    </source>
</evidence>
<accession>A0ABQ4V2H1</accession>
<evidence type="ECO:0000256" key="5">
    <source>
        <dbReference type="ARBA" id="ARBA00023004"/>
    </source>
</evidence>
<evidence type="ECO:0000313" key="8">
    <source>
        <dbReference type="EMBL" id="GJE78274.1"/>
    </source>
</evidence>
<dbReference type="Gene3D" id="1.10.760.10">
    <property type="entry name" value="Cytochrome c-like domain"/>
    <property type="match status" value="1"/>
</dbReference>
<feature type="domain" description="Cytochrome c" evidence="7">
    <location>
        <begin position="53"/>
        <end position="154"/>
    </location>
</feature>
<dbReference type="Proteomes" id="UP001055093">
    <property type="component" value="Unassembled WGS sequence"/>
</dbReference>